<sequence>MSYSGLPNYPSYQYTSGVNEQDTSSQYVPEERPSSLQGSTRGYNTSVYNWQDPRAQEASEKDTRQIGERWPYAGNQTPSPYTSSQQRSFGNESQSMNRVPYSNTTGALRQSQSRTLDTPALHSLAYASGLESELLNRQTQGPGPANTVDTARQRAPRPGQTLNPLNPSAPARSYASMTPFGPSGRSQPSPQFPASLPSGLPSRSYSPASQVAPNATTSSQRIYEPVLKNSVPKLSRANPSPVLGTTASYSSQPACAQAPQTTSREGSASLSSSQRQGTYQPRAPSLAPTSYGVSKDLPSATTAEDYISNAAPYNVPGKRPEQVNQMVSTPPQVSAVNRQDHPQDTMKYPSIPVDTLYTTTDSSHSLPEDAWGSDRFPGQQSPPATMPSYIDPTQVYNPYRQEYEKMQALRAEEEAKRKQDEATNMAKQSDTTAPSSTPSVVNAKDNTSEACVSGHQALESAKKPTKKKPQKKAPRKSAPAGSASTVKPPVGPTEENIDPALRSKTPQGKTSDADSDMANEMKMMIEKMRQWRSKDPTLFAKLWDDVRKGQAQSPDNSTAPEAPRQIAEPAAPLPAAALSTVPEPSESTDSQSVKKKAVPSHYIDGLPDLGRFPAQRRRRQSTKTRANETAAAKEKVQANSQQTEPSILPSKGESVTNSLGTQLNQSQQSPQPQPIEAQRPTATGSSMAEVSSISQSVTPSAPQPPQMEAVAKPAQQHVPQPQRPSKGTIWPEHKRQAVAEALIRYLDTVPANKGKPAAVEDMSALIDQNPSYIELCERIESRGFSLSKAHLARFLLNSVPDLNSSAPATQSKADSHPREIPLPPAPPPLPPPPPPPVAPVHHSPSLPTQPLAPKANVVVWDSKRPPVHGHPPSVAGLYHGLPPAFVTRPVPSKKSKSASRPPGPPPGPKEQQARKHLFSEIVDLSSLSDEDEDMRRAEKEPRLELTDPSLGSQSDITVSKAQNYQQLEKPNASNQPHEVQPPAQQGMAGSTTAQGDFSRFAMASDEAAKREALRRRGDIVKPINKMEALRRKYYNPKTIARDVLIAAGRHPTERPLNSHLQSLQETFSAVDFTSDMGTFRWDIVDPGGPPAPIVEPEDVLLVPPTFPLGVRPKSATSTSREEREGGSSEQRPASPANLTQSSHKPSSLSFSQSVDDSPPVETQKSDKQDMMVTPVPRRRGRPPGSKNKKPAKRAVKVEIAVPVQSSPPHYSVYRCRWENCDAGLHDLKTFERHLKKVHAPSTLTCAWSDCPAGKTAFKNSEELLQHLKQTHVTALAWQLGDGPSVGQTGEKAGHSQHSVIEILC</sequence>
<feature type="compositionally biased region" description="Basic residues" evidence="1">
    <location>
        <begin position="1176"/>
        <end position="1194"/>
    </location>
</feature>
<feature type="compositionally biased region" description="Polar residues" evidence="1">
    <location>
        <begin position="680"/>
        <end position="700"/>
    </location>
</feature>
<feature type="compositionally biased region" description="Basic residues" evidence="1">
    <location>
        <begin position="463"/>
        <end position="475"/>
    </location>
</feature>
<evidence type="ECO:0000313" key="4">
    <source>
        <dbReference type="Proteomes" id="UP001583193"/>
    </source>
</evidence>
<proteinExistence type="predicted"/>
<feature type="compositionally biased region" description="Polar residues" evidence="1">
    <location>
        <begin position="74"/>
        <end position="116"/>
    </location>
</feature>
<evidence type="ECO:0000256" key="1">
    <source>
        <dbReference type="SAM" id="MobiDB-lite"/>
    </source>
</evidence>
<feature type="compositionally biased region" description="Polar residues" evidence="1">
    <location>
        <begin position="201"/>
        <end position="221"/>
    </location>
</feature>
<feature type="compositionally biased region" description="Polar residues" evidence="1">
    <location>
        <begin position="243"/>
        <end position="279"/>
    </location>
</feature>
<feature type="compositionally biased region" description="Basic and acidic residues" evidence="1">
    <location>
        <begin position="523"/>
        <end position="535"/>
    </location>
</feature>
<feature type="region of interest" description="Disordered" evidence="1">
    <location>
        <begin position="372"/>
        <end position="392"/>
    </location>
</feature>
<comment type="caution">
    <text evidence="3">The sequence shown here is derived from an EMBL/GenBank/DDBJ whole genome shotgun (WGS) entry which is preliminary data.</text>
</comment>
<feature type="compositionally biased region" description="Basic and acidic residues" evidence="1">
    <location>
        <begin position="54"/>
        <end position="67"/>
    </location>
</feature>
<feature type="region of interest" description="Disordered" evidence="1">
    <location>
        <begin position="406"/>
        <end position="731"/>
    </location>
</feature>
<feature type="compositionally biased region" description="Low complexity" evidence="1">
    <location>
        <begin position="1146"/>
        <end position="1157"/>
    </location>
</feature>
<dbReference type="SMART" id="SM00355">
    <property type="entry name" value="ZnF_C2H2"/>
    <property type="match status" value="2"/>
</dbReference>
<dbReference type="Gene3D" id="3.30.160.60">
    <property type="entry name" value="Classic Zinc Finger"/>
    <property type="match status" value="1"/>
</dbReference>
<feature type="compositionally biased region" description="Low complexity" evidence="1">
    <location>
        <begin position="567"/>
        <end position="578"/>
    </location>
</feature>
<feature type="compositionally biased region" description="Polar residues" evidence="1">
    <location>
        <begin position="1"/>
        <end position="27"/>
    </location>
</feature>
<evidence type="ECO:0000313" key="3">
    <source>
        <dbReference type="EMBL" id="KAL1867807.1"/>
    </source>
</evidence>
<protein>
    <recommendedName>
        <fullName evidence="2">C2H2-type domain-containing protein</fullName>
    </recommendedName>
</protein>
<gene>
    <name evidence="3" type="ORF">Plec18167_008553</name>
</gene>
<keyword evidence="4" id="KW-1185">Reference proteome</keyword>
<dbReference type="EMBL" id="JAVDPF010000042">
    <property type="protein sequence ID" value="KAL1867807.1"/>
    <property type="molecule type" value="Genomic_DNA"/>
</dbReference>
<feature type="region of interest" description="Disordered" evidence="1">
    <location>
        <begin position="1"/>
        <end position="120"/>
    </location>
</feature>
<dbReference type="PROSITE" id="PS00028">
    <property type="entry name" value="ZINC_FINGER_C2H2_1"/>
    <property type="match status" value="1"/>
</dbReference>
<feature type="region of interest" description="Disordered" evidence="1">
    <location>
        <begin position="805"/>
        <end position="850"/>
    </location>
</feature>
<dbReference type="Proteomes" id="UP001583193">
    <property type="component" value="Unassembled WGS sequence"/>
</dbReference>
<organism evidence="3 4">
    <name type="scientific">Paecilomyces lecythidis</name>
    <dbReference type="NCBI Taxonomy" id="3004212"/>
    <lineage>
        <taxon>Eukaryota</taxon>
        <taxon>Fungi</taxon>
        <taxon>Dikarya</taxon>
        <taxon>Ascomycota</taxon>
        <taxon>Pezizomycotina</taxon>
        <taxon>Eurotiomycetes</taxon>
        <taxon>Eurotiomycetidae</taxon>
        <taxon>Eurotiales</taxon>
        <taxon>Thermoascaceae</taxon>
        <taxon>Paecilomyces</taxon>
    </lineage>
</organism>
<feature type="compositionally biased region" description="Basic and acidic residues" evidence="1">
    <location>
        <begin position="406"/>
        <end position="421"/>
    </location>
</feature>
<feature type="compositionally biased region" description="Polar residues" evidence="1">
    <location>
        <begin position="425"/>
        <end position="450"/>
    </location>
</feature>
<name>A0ABR3WWL1_9EURO</name>
<feature type="compositionally biased region" description="Polar residues" evidence="1">
    <location>
        <begin position="653"/>
        <end position="664"/>
    </location>
</feature>
<evidence type="ECO:0000259" key="2">
    <source>
        <dbReference type="PROSITE" id="PS00028"/>
    </source>
</evidence>
<feature type="compositionally biased region" description="Polar residues" evidence="1">
    <location>
        <begin position="949"/>
        <end position="977"/>
    </location>
</feature>
<feature type="compositionally biased region" description="Polar residues" evidence="1">
    <location>
        <begin position="34"/>
        <end position="49"/>
    </location>
</feature>
<feature type="compositionally biased region" description="Polar residues" evidence="1">
    <location>
        <begin position="1136"/>
        <end position="1145"/>
    </location>
</feature>
<feature type="compositionally biased region" description="Pro residues" evidence="1">
    <location>
        <begin position="820"/>
        <end position="838"/>
    </location>
</feature>
<feature type="compositionally biased region" description="Polar residues" evidence="1">
    <location>
        <begin position="550"/>
        <end position="559"/>
    </location>
</feature>
<feature type="region of interest" description="Disordered" evidence="1">
    <location>
        <begin position="885"/>
        <end position="992"/>
    </location>
</feature>
<reference evidence="3 4" key="1">
    <citation type="journal article" date="2024" name="IMA Fungus">
        <title>IMA Genome - F19 : A genome assembly and annotation guide to empower mycologists, including annotated draft genome sequences of Ceratocystis pirilliformis, Diaporthe australafricana, Fusarium ophioides, Paecilomyces lecythidis, and Sporothrix stenoceras.</title>
        <authorList>
            <person name="Aylward J."/>
            <person name="Wilson A.M."/>
            <person name="Visagie C.M."/>
            <person name="Spraker J."/>
            <person name="Barnes I."/>
            <person name="Buitendag C."/>
            <person name="Ceriani C."/>
            <person name="Del Mar Angel L."/>
            <person name="du Plessis D."/>
            <person name="Fuchs T."/>
            <person name="Gasser K."/>
            <person name="Kramer D."/>
            <person name="Li W."/>
            <person name="Munsamy K."/>
            <person name="Piso A."/>
            <person name="Price J.L."/>
            <person name="Sonnekus B."/>
            <person name="Thomas C."/>
            <person name="van der Nest A."/>
            <person name="van Dijk A."/>
            <person name="van Heerden A."/>
            <person name="van Vuuren N."/>
            <person name="Yilmaz N."/>
            <person name="Duong T.A."/>
            <person name="van der Merwe N.A."/>
            <person name="Wingfield M.J."/>
            <person name="Wingfield B.D."/>
        </authorList>
    </citation>
    <scope>NUCLEOTIDE SEQUENCE [LARGE SCALE GENOMIC DNA]</scope>
    <source>
        <strain evidence="3 4">CMW 18167</strain>
    </source>
</reference>
<dbReference type="InterPro" id="IPR013087">
    <property type="entry name" value="Znf_C2H2_type"/>
</dbReference>
<feature type="region of interest" description="Disordered" evidence="1">
    <location>
        <begin position="132"/>
        <end position="297"/>
    </location>
</feature>
<accession>A0ABR3WWL1</accession>
<feature type="compositionally biased region" description="Basic and acidic residues" evidence="1">
    <location>
        <begin position="933"/>
        <end position="945"/>
    </location>
</feature>
<feature type="domain" description="C2H2-type" evidence="2">
    <location>
        <begin position="1215"/>
        <end position="1238"/>
    </location>
</feature>
<feature type="region of interest" description="Disordered" evidence="1">
    <location>
        <begin position="1104"/>
        <end position="1194"/>
    </location>
</feature>